<dbReference type="CDD" id="cd02209">
    <property type="entry name" value="cupin_XRE_C"/>
    <property type="match status" value="1"/>
</dbReference>
<dbReference type="SMART" id="SM00530">
    <property type="entry name" value="HTH_XRE"/>
    <property type="match status" value="1"/>
</dbReference>
<evidence type="ECO:0000259" key="4">
    <source>
        <dbReference type="PROSITE" id="PS50943"/>
    </source>
</evidence>
<dbReference type="EMBL" id="BAABFC010000003">
    <property type="protein sequence ID" value="GAA4494313.1"/>
    <property type="molecule type" value="Genomic_DNA"/>
</dbReference>
<proteinExistence type="predicted"/>
<dbReference type="PANTHER" id="PTHR46797:SF23">
    <property type="entry name" value="HTH-TYPE TRANSCRIPTIONAL REGULATOR SUTR"/>
    <property type="match status" value="1"/>
</dbReference>
<dbReference type="CDD" id="cd00093">
    <property type="entry name" value="HTH_XRE"/>
    <property type="match status" value="1"/>
</dbReference>
<organism evidence="5 6">
    <name type="scientific">Pseudaeromonas paramecii</name>
    <dbReference type="NCBI Taxonomy" id="2138166"/>
    <lineage>
        <taxon>Bacteria</taxon>
        <taxon>Pseudomonadati</taxon>
        <taxon>Pseudomonadota</taxon>
        <taxon>Gammaproteobacteria</taxon>
        <taxon>Aeromonadales</taxon>
        <taxon>Aeromonadaceae</taxon>
        <taxon>Pseudaeromonas</taxon>
    </lineage>
</organism>
<keyword evidence="1" id="KW-0805">Transcription regulation</keyword>
<gene>
    <name evidence="5" type="ORF">GCM10023095_05730</name>
</gene>
<dbReference type="PROSITE" id="PS50943">
    <property type="entry name" value="HTH_CROC1"/>
    <property type="match status" value="1"/>
</dbReference>
<evidence type="ECO:0000256" key="3">
    <source>
        <dbReference type="ARBA" id="ARBA00023163"/>
    </source>
</evidence>
<evidence type="ECO:0000313" key="6">
    <source>
        <dbReference type="Proteomes" id="UP001501321"/>
    </source>
</evidence>
<feature type="domain" description="HTH cro/C1-type" evidence="4">
    <location>
        <begin position="17"/>
        <end position="71"/>
    </location>
</feature>
<dbReference type="InterPro" id="IPR011051">
    <property type="entry name" value="RmlC_Cupin_sf"/>
</dbReference>
<evidence type="ECO:0000313" key="5">
    <source>
        <dbReference type="EMBL" id="GAA4494313.1"/>
    </source>
</evidence>
<comment type="caution">
    <text evidence="5">The sequence shown here is derived from an EMBL/GenBank/DDBJ whole genome shotgun (WGS) entry which is preliminary data.</text>
</comment>
<reference evidence="6" key="1">
    <citation type="journal article" date="2019" name="Int. J. Syst. Evol. Microbiol.">
        <title>The Global Catalogue of Microorganisms (GCM) 10K type strain sequencing project: providing services to taxonomists for standard genome sequencing and annotation.</title>
        <authorList>
            <consortium name="The Broad Institute Genomics Platform"/>
            <consortium name="The Broad Institute Genome Sequencing Center for Infectious Disease"/>
            <person name="Wu L."/>
            <person name="Ma J."/>
        </authorList>
    </citation>
    <scope>NUCLEOTIDE SEQUENCE [LARGE SCALE GENOMIC DNA]</scope>
    <source>
        <strain evidence="6">JCM 32226</strain>
    </source>
</reference>
<keyword evidence="6" id="KW-1185">Reference proteome</keyword>
<keyword evidence="2" id="KW-0238">DNA-binding</keyword>
<dbReference type="Gene3D" id="1.10.260.40">
    <property type="entry name" value="lambda repressor-like DNA-binding domains"/>
    <property type="match status" value="1"/>
</dbReference>
<dbReference type="Proteomes" id="UP001501321">
    <property type="component" value="Unassembled WGS sequence"/>
</dbReference>
<dbReference type="InterPro" id="IPR001387">
    <property type="entry name" value="Cro/C1-type_HTH"/>
</dbReference>
<dbReference type="InterPro" id="IPR014710">
    <property type="entry name" value="RmlC-like_jellyroll"/>
</dbReference>
<protein>
    <submittedName>
        <fullName evidence="5">XRE family transcriptional regulator</fullName>
    </submittedName>
</protein>
<dbReference type="RefSeq" id="WP_345009872.1">
    <property type="nucleotide sequence ID" value="NZ_BAABFC010000003.1"/>
</dbReference>
<dbReference type="Gene3D" id="2.60.120.10">
    <property type="entry name" value="Jelly Rolls"/>
    <property type="match status" value="1"/>
</dbReference>
<name>A0ABP8Q0A7_9GAMM</name>
<sequence length="184" mass="19537">MSEAALPELNQRIGDRLRQLRTAQGWSLDRLSAACGVSKAMLGQIERGESSPTVVTLWKIAAGLACSFSSLLGDLPEPAGPGEVRRLGEGVAVTTLLPFDGPLGCECLLVELPVGCEYRSVPHLAGVVEDILPLSAGVEVWLAGAWQPVAPGTALRFAADQPHGYRNMSAMPARFHNLIHYPSA</sequence>
<keyword evidence="3" id="KW-0804">Transcription</keyword>
<dbReference type="Pfam" id="PF01381">
    <property type="entry name" value="HTH_3"/>
    <property type="match status" value="1"/>
</dbReference>
<evidence type="ECO:0000256" key="1">
    <source>
        <dbReference type="ARBA" id="ARBA00023015"/>
    </source>
</evidence>
<dbReference type="InterPro" id="IPR010982">
    <property type="entry name" value="Lambda_DNA-bd_dom_sf"/>
</dbReference>
<dbReference type="SUPFAM" id="SSF47413">
    <property type="entry name" value="lambda repressor-like DNA-binding domains"/>
    <property type="match status" value="1"/>
</dbReference>
<accession>A0ABP8Q0A7</accession>
<evidence type="ECO:0000256" key="2">
    <source>
        <dbReference type="ARBA" id="ARBA00023125"/>
    </source>
</evidence>
<dbReference type="PANTHER" id="PTHR46797">
    <property type="entry name" value="HTH-TYPE TRANSCRIPTIONAL REGULATOR"/>
    <property type="match status" value="1"/>
</dbReference>
<dbReference type="InterPro" id="IPR050807">
    <property type="entry name" value="TransReg_Diox_bact_type"/>
</dbReference>
<dbReference type="SUPFAM" id="SSF51182">
    <property type="entry name" value="RmlC-like cupins"/>
    <property type="match status" value="1"/>
</dbReference>